<feature type="compositionally biased region" description="Basic and acidic residues" evidence="2">
    <location>
        <begin position="1808"/>
        <end position="1819"/>
    </location>
</feature>
<sequence>MKSDPTHNVGTYGFDSLWDQSPTPENGDADHHQPQSQQTRPQHEQTPLDSRGRTSHRARTTNSHSPPTCYRSMLPREYALGNEVRRSDNSASFVPTLLPSSTLRNSATGGSQYSWSSRGSGSGFSRGGGSWRGGEGGRGSAGGGGLSSTSITMKAEQGALGDGGSMERVEVEPAPAIDNNDELEQVEGAAPEEATQNHHQQRQHDEEGQDKSSMRRISEEDMTMSSGLSSLVKRNPSTHEESEEDIVCFERSIGSDSHLLHYQPTVTNTLSSHLTTLPSSPNPGVSPYESVMKEQTSMLNDAEQGGKVENNLTEQASLKSTNDDEQDDDDDGLRFPKPPQSSPLQQVDQDEKQENNVKTVPQDQYSGPSSQLKLDTTAPLAITHIKSPASVSTLDSESFHPELAATARFGRLLQQCRELTETCENSTVDGSEKMGSSNRSSNDDRKVTKHGNGAAQLRGAPAVAPQTFEPRKLFSNPIAMRTEIQTSGRVYNASDITMDPYLKSSEFLTSVGESSRAHRHKLDYSTKSAVSDISSGVDRMYHDARTGMDYTDLKRPAGSSPISELSYGDRQGNDASAELSGKPHQKSNNVQVKTENGVDRTRKPNYMSYLPNDIKDDRIDRRSWLSYTDDETTPRNSAPNKGTIQTFQVPISAAKPEGMGFKKPMVKNKSQSPQSSFYSTDFSDEGTGGLLVGFGKRRKSRSSSDSSDSSSTGFSSGTSSSSSSSAGSSSSSSTSSSSSSESEEETDESEPSMPAIARGGLRLTHQQDDDVSALSFGGASALVVSASRVVPIANTKLLPEENSRSRISETSSAPTKSLEKAREEKIEISAESTHSNRSSKAPGNELDVGVPALKRSPPSGAESFNEDVNEGPITKSRRSTLADSRSVIDQMPQLDEESSDAASNAPPTLRKSSSTIESMSSPGSKNKMKSVASSVSAKSSRLSRHGPGNDNSKEPAKTVAVASNCNSADVRYSLSSLGSKPDLPTQSKAISATDCTEKSPKPATASRSSRSSSTSFGSKRGKHSNIETIFHPDFTSSPKAATASRSSRCSSASFGSSRDFFNKTETIASSTTDASPKFATASSISRSSRSNSTGLGSKLASAISQVGQSSDLSATGTPNFQLVVQVCDASSSQVTGQSPRPTNENSMVELSLVESSTPVDHTIIYQRDGPSSITKREKSKAPDHFPLKRVTEEPPEFQSFGDAEEYFASPSIPNFPTENFHPNEHLINDGVTHDDERSITSSVSSVVSKARASFQSRSKGVIVTGSSSVVSALSDHSQADTKPRGSFRRSASDMITERLKGKTSVGSRSRENNQVNVGKTSKPASLDFVGDGHEQLDLSAKSRESKSRQSNKIPVQAVLSRAEDFVSDGNKLLDLSAKSGTKKPPDGYLYEGFPPHNTNDFSGLIRSNRAETTRFHSARVLTEETDARKPWRTTSRNAYAGDESSASNSQDTLPTEHEALDAMRHSQSLDNDSALSEVSNSKAALISMGLFGNDSNEGKSLEIMEETDCMAAFLVQEKHDPVDPEHLSASSTTSSITEWDFSDQIKARSKDQVEGLTSIFTRSMPSHSQVTVPSFEGDRPSSVSCITATDLTPSVVNTSGKSDPKTTEQDQKESNESPTTRDSTRKSMAGIANEMSVRLEKSLLSRSQQQARNDFESRSYEDLSSASEEDAVLAYLRQQKSAAEVEYDDESPTQFDGIESIDNIVPDRKSTSSESGKSDSEDRTSSFLKAFLKRKAIMNPSKNEEEKHEEFPDTGGSESEYVYAEIRPTFRDSDLHHGSCSDESDIESRSLSVVSPDEADDDSNSARSSDDKGTRNRDEEERALYWTSKKFWIPLCFTFLLVFIVVVTVATTGSKRTESAPTAQPTVTQAVPPLSSSPTSIPSFVTSSSIWVQVGADIKGGPGDEMGFSVSTSKQGIRFIVGSRRNAKDNMKNRGSATIYEFDTRVGSYVVLTTIYGEQAGDQCGYSVSMSEDGKRVAIGSLGSDKNGNNSGQVRVFEENDLAKEWILVNEFIGEAEGSLFGTSVSLSQNGSKLAVGAPYYGKGEAARIGRTYVYEESQESIWNSMGEPISGELSDDLLGWSVSWSPDAELLAIGAPGKEDISSSGYVKIFSYEPDQWNTYGQLISNDLPGDRFGFSVSLGGNSTAYRVAIGAPGTTSASGEGSGYACIYESNSKGWLRLGNGILGGWGEHLGYAVSLTPSAGRIAVGVPNKLSNGLPAGQIQIFDISAKSLVSTGTINGNEGEDFGVSVAISNDGRIVYGGATLGNLVRVLGEI</sequence>
<evidence type="ECO:0000313" key="4">
    <source>
        <dbReference type="Proteomes" id="UP001516023"/>
    </source>
</evidence>
<feature type="region of interest" description="Disordered" evidence="2">
    <location>
        <begin position="549"/>
        <end position="613"/>
    </location>
</feature>
<feature type="region of interest" description="Disordered" evidence="2">
    <location>
        <begin position="974"/>
        <end position="1054"/>
    </location>
</feature>
<gene>
    <name evidence="3" type="ORF">HJC23_010562</name>
</gene>
<feature type="compositionally biased region" description="Polar residues" evidence="2">
    <location>
        <begin position="634"/>
        <end position="649"/>
    </location>
</feature>
<feature type="compositionally biased region" description="Basic and acidic residues" evidence="2">
    <location>
        <begin position="1705"/>
        <end position="1724"/>
    </location>
</feature>
<feature type="compositionally biased region" description="Basic and acidic residues" evidence="2">
    <location>
        <begin position="1742"/>
        <end position="1751"/>
    </location>
</feature>
<proteinExistence type="predicted"/>
<dbReference type="SMART" id="SM00191">
    <property type="entry name" value="Int_alpha"/>
    <property type="match status" value="4"/>
</dbReference>
<evidence type="ECO:0000256" key="1">
    <source>
        <dbReference type="PROSITE-ProRule" id="PRU00803"/>
    </source>
</evidence>
<feature type="region of interest" description="Disordered" evidence="2">
    <location>
        <begin position="424"/>
        <end position="459"/>
    </location>
</feature>
<feature type="region of interest" description="Disordered" evidence="2">
    <location>
        <begin position="1071"/>
        <end position="1095"/>
    </location>
</feature>
<dbReference type="SUPFAM" id="SSF50965">
    <property type="entry name" value="Galactose oxidase, central domain"/>
    <property type="match status" value="1"/>
</dbReference>
<feature type="region of interest" description="Disordered" evidence="2">
    <location>
        <begin position="271"/>
        <end position="375"/>
    </location>
</feature>
<feature type="compositionally biased region" description="Basic and acidic residues" evidence="2">
    <location>
        <begin position="798"/>
        <end position="807"/>
    </location>
</feature>
<feature type="compositionally biased region" description="Polar residues" evidence="2">
    <location>
        <begin position="974"/>
        <end position="994"/>
    </location>
</feature>
<dbReference type="Proteomes" id="UP001516023">
    <property type="component" value="Unassembled WGS sequence"/>
</dbReference>
<feature type="compositionally biased region" description="Polar residues" evidence="2">
    <location>
        <begin position="1859"/>
        <end position="1869"/>
    </location>
</feature>
<dbReference type="InterPro" id="IPR028994">
    <property type="entry name" value="Integrin_alpha_N"/>
</dbReference>
<feature type="region of interest" description="Disordered" evidence="2">
    <location>
        <begin position="1270"/>
        <end position="1355"/>
    </location>
</feature>
<accession>A0ABD3NUU1</accession>
<comment type="caution">
    <text evidence="3">The sequence shown here is derived from an EMBL/GenBank/DDBJ whole genome shotgun (WGS) entry which is preliminary data.</text>
</comment>
<feature type="compositionally biased region" description="Polar residues" evidence="2">
    <location>
        <begin position="830"/>
        <end position="841"/>
    </location>
</feature>
<feature type="compositionally biased region" description="Low complexity" evidence="2">
    <location>
        <begin position="109"/>
        <end position="119"/>
    </location>
</feature>
<dbReference type="InterPro" id="IPR011043">
    <property type="entry name" value="Gal_Oxase/kelch_b-propeller"/>
</dbReference>
<feature type="compositionally biased region" description="Basic and acidic residues" evidence="2">
    <location>
        <begin position="1330"/>
        <end position="1347"/>
    </location>
</feature>
<feature type="compositionally biased region" description="Basic and acidic residues" evidence="2">
    <location>
        <begin position="1602"/>
        <end position="1615"/>
    </location>
</feature>
<feature type="compositionally biased region" description="Low complexity" evidence="2">
    <location>
        <begin position="1040"/>
        <end position="1054"/>
    </location>
</feature>
<protein>
    <submittedName>
        <fullName evidence="3">Uncharacterized protein</fullName>
    </submittedName>
</protein>
<feature type="region of interest" description="Disordered" evidence="2">
    <location>
        <begin position="1565"/>
        <end position="1667"/>
    </location>
</feature>
<feature type="compositionally biased region" description="Polar residues" evidence="2">
    <location>
        <begin position="1444"/>
        <end position="1453"/>
    </location>
</feature>
<feature type="compositionally biased region" description="Low complexity" evidence="2">
    <location>
        <begin position="1001"/>
        <end position="1015"/>
    </location>
</feature>
<reference evidence="3 4" key="1">
    <citation type="journal article" date="2020" name="G3 (Bethesda)">
        <title>Improved Reference Genome for Cyclotella cryptica CCMP332, a Model for Cell Wall Morphogenesis, Salinity Adaptation, and Lipid Production in Diatoms (Bacillariophyta).</title>
        <authorList>
            <person name="Roberts W.R."/>
            <person name="Downey K.M."/>
            <person name="Ruck E.C."/>
            <person name="Traller J.C."/>
            <person name="Alverson A.J."/>
        </authorList>
    </citation>
    <scope>NUCLEOTIDE SEQUENCE [LARGE SCALE GENOMIC DNA]</scope>
    <source>
        <strain evidence="3 4">CCMP332</strain>
    </source>
</reference>
<dbReference type="EMBL" id="JABMIG020000379">
    <property type="protein sequence ID" value="KAL3779694.1"/>
    <property type="molecule type" value="Genomic_DNA"/>
</dbReference>
<organism evidence="3 4">
    <name type="scientific">Cyclotella cryptica</name>
    <dbReference type="NCBI Taxonomy" id="29204"/>
    <lineage>
        <taxon>Eukaryota</taxon>
        <taxon>Sar</taxon>
        <taxon>Stramenopiles</taxon>
        <taxon>Ochrophyta</taxon>
        <taxon>Bacillariophyta</taxon>
        <taxon>Coscinodiscophyceae</taxon>
        <taxon>Thalassiosirophycidae</taxon>
        <taxon>Stephanodiscales</taxon>
        <taxon>Stephanodiscaceae</taxon>
        <taxon>Cyclotella</taxon>
    </lineage>
</organism>
<feature type="region of interest" description="Disordered" evidence="2">
    <location>
        <begin position="1773"/>
        <end position="1819"/>
    </location>
</feature>
<feature type="compositionally biased region" description="Low complexity" evidence="2">
    <location>
        <begin position="1082"/>
        <end position="1092"/>
    </location>
</feature>
<feature type="compositionally biased region" description="Basic and acidic residues" evidence="2">
    <location>
        <begin position="817"/>
        <end position="828"/>
    </location>
</feature>
<keyword evidence="4" id="KW-1185">Reference proteome</keyword>
<dbReference type="InterPro" id="IPR013519">
    <property type="entry name" value="Int_alpha_beta-p"/>
</dbReference>
<feature type="compositionally biased region" description="Polar residues" evidence="2">
    <location>
        <begin position="668"/>
        <end position="681"/>
    </location>
</feature>
<feature type="compositionally biased region" description="Basic and acidic residues" evidence="2">
    <location>
        <begin position="202"/>
        <end position="219"/>
    </location>
</feature>
<feature type="compositionally biased region" description="Polar residues" evidence="2">
    <location>
        <begin position="900"/>
        <end position="923"/>
    </location>
</feature>
<feature type="repeat" description="FG-GAP" evidence="1">
    <location>
        <begin position="2007"/>
        <end position="2064"/>
    </location>
</feature>
<feature type="region of interest" description="Disordered" evidence="2">
    <location>
        <begin position="1738"/>
        <end position="1759"/>
    </location>
</feature>
<dbReference type="Gene3D" id="2.130.10.130">
    <property type="entry name" value="Integrin alpha, N-terminal"/>
    <property type="match status" value="1"/>
</dbReference>
<feature type="compositionally biased region" description="Polar residues" evidence="2">
    <location>
        <begin position="89"/>
        <end position="108"/>
    </location>
</feature>
<dbReference type="SUPFAM" id="SSF101898">
    <property type="entry name" value="NHL repeat"/>
    <property type="match status" value="1"/>
</dbReference>
<feature type="compositionally biased region" description="Acidic residues" evidence="2">
    <location>
        <begin position="741"/>
        <end position="750"/>
    </location>
</feature>
<feature type="region of interest" description="Disordered" evidence="2">
    <location>
        <begin position="627"/>
        <end position="764"/>
    </location>
</feature>
<feature type="compositionally biased region" description="Polar residues" evidence="2">
    <location>
        <begin position="424"/>
        <end position="440"/>
    </location>
</feature>
<feature type="compositionally biased region" description="Polar residues" evidence="2">
    <location>
        <begin position="1581"/>
        <end position="1601"/>
    </location>
</feature>
<feature type="region of interest" description="Disordered" evidence="2">
    <location>
        <begin position="1681"/>
        <end position="1725"/>
    </location>
</feature>
<feature type="compositionally biased region" description="Polar residues" evidence="2">
    <location>
        <begin position="356"/>
        <end position="374"/>
    </location>
</feature>
<feature type="region of interest" description="Disordered" evidence="2">
    <location>
        <begin position="788"/>
        <end position="962"/>
    </location>
</feature>
<name>A0ABD3NUU1_9STRA</name>
<dbReference type="PANTHER" id="PTHR36220">
    <property type="entry name" value="UNNAMED PRODUCT"/>
    <property type="match status" value="1"/>
</dbReference>
<feature type="compositionally biased region" description="Low complexity" evidence="2">
    <location>
        <begin position="929"/>
        <end position="940"/>
    </location>
</feature>
<evidence type="ECO:0000313" key="3">
    <source>
        <dbReference type="EMBL" id="KAL3779694.1"/>
    </source>
</evidence>
<feature type="compositionally biased region" description="Low complexity" evidence="2">
    <location>
        <begin position="271"/>
        <end position="283"/>
    </location>
</feature>
<dbReference type="PANTHER" id="PTHR36220:SF1">
    <property type="entry name" value="GAMMA TUBULIN COMPLEX COMPONENT C-TERMINAL DOMAIN-CONTAINING PROTEIN"/>
    <property type="match status" value="1"/>
</dbReference>
<feature type="compositionally biased region" description="Low complexity" evidence="2">
    <location>
        <begin position="703"/>
        <end position="740"/>
    </location>
</feature>
<feature type="region of interest" description="Disordered" evidence="2">
    <location>
        <begin position="1426"/>
        <end position="1453"/>
    </location>
</feature>
<feature type="compositionally biased region" description="Polar residues" evidence="2">
    <location>
        <begin position="1304"/>
        <end position="1323"/>
    </location>
</feature>
<feature type="compositionally biased region" description="Polar residues" evidence="2">
    <location>
        <begin position="310"/>
        <end position="320"/>
    </location>
</feature>
<feature type="region of interest" description="Disordered" evidence="2">
    <location>
        <begin position="1"/>
        <end position="247"/>
    </location>
</feature>
<feature type="region of interest" description="Disordered" evidence="2">
    <location>
        <begin position="1854"/>
        <end position="1878"/>
    </location>
</feature>
<feature type="compositionally biased region" description="Polar residues" evidence="2">
    <location>
        <begin position="34"/>
        <end position="48"/>
    </location>
</feature>
<dbReference type="PROSITE" id="PS51470">
    <property type="entry name" value="FG_GAP"/>
    <property type="match status" value="1"/>
</dbReference>
<evidence type="ECO:0000256" key="2">
    <source>
        <dbReference type="SAM" id="MobiDB-lite"/>
    </source>
</evidence>
<feature type="compositionally biased region" description="Gly residues" evidence="2">
    <location>
        <begin position="120"/>
        <end position="146"/>
    </location>
</feature>